<dbReference type="PANTHER" id="PTHR32114:SF2">
    <property type="entry name" value="ABC TRANSPORTER ABCH.3"/>
    <property type="match status" value="1"/>
</dbReference>
<proteinExistence type="inferred from homology"/>
<feature type="coiled-coil region" evidence="4">
    <location>
        <begin position="173"/>
        <end position="230"/>
    </location>
</feature>
<evidence type="ECO:0000313" key="6">
    <source>
        <dbReference type="EMBL" id="MCG4564592.1"/>
    </source>
</evidence>
<accession>A0A844FG61</accession>
<dbReference type="Gene3D" id="3.40.50.300">
    <property type="entry name" value="P-loop containing nucleotide triphosphate hydrolases"/>
    <property type="match status" value="1"/>
</dbReference>
<evidence type="ECO:0000256" key="4">
    <source>
        <dbReference type="SAM" id="Coils"/>
    </source>
</evidence>
<dbReference type="EMBL" id="VULR01000004">
    <property type="protein sequence ID" value="MSS42945.1"/>
    <property type="molecule type" value="Genomic_DNA"/>
</dbReference>
<dbReference type="Proteomes" id="UP000462760">
    <property type="component" value="Unassembled WGS sequence"/>
</dbReference>
<comment type="caution">
    <text evidence="7">The sequence shown here is derived from an EMBL/GenBank/DDBJ whole genome shotgun (WGS) entry which is preliminary data.</text>
</comment>
<reference evidence="6" key="2">
    <citation type="submission" date="2022-01" db="EMBL/GenBank/DDBJ databases">
        <title>Collection of gut derived symbiotic bacterial strains cultured from healthy donors.</title>
        <authorList>
            <person name="Lin H."/>
            <person name="Kohout C."/>
            <person name="Waligurski E."/>
            <person name="Pamer E.G."/>
        </authorList>
    </citation>
    <scope>NUCLEOTIDE SEQUENCE</scope>
    <source>
        <strain evidence="6">MSK.14.39</strain>
    </source>
</reference>
<dbReference type="PANTHER" id="PTHR32114">
    <property type="entry name" value="ABC TRANSPORTER ABCH.3"/>
    <property type="match status" value="1"/>
</dbReference>
<name>A0A844FG61_9FIRM</name>
<organism evidence="7 8">
    <name type="scientific">Anaerosalibacter bizertensis</name>
    <dbReference type="NCBI Taxonomy" id="932217"/>
    <lineage>
        <taxon>Bacteria</taxon>
        <taxon>Bacillati</taxon>
        <taxon>Bacillota</taxon>
        <taxon>Tissierellia</taxon>
        <taxon>Tissierellales</taxon>
        <taxon>Sporanaerobacteraceae</taxon>
        <taxon>Anaerosalibacter</taxon>
    </lineage>
</organism>
<evidence type="ECO:0000313" key="7">
    <source>
        <dbReference type="EMBL" id="MSS42945.1"/>
    </source>
</evidence>
<sequence>MKYIKKVVLENFQSHKYTELEFDERLNVIVGPSDQGKSAIIRGIKWALFNEPSGNFFIREGENDCSVTIVFNDNTKIKRYKSKSKNLYYLYNSENKEQIFEGFGTNVPKEIIEATNIRKVYLDGKQTNSINISDQLEGPFLLSEKTATRANSIGRLVGVHIVDDAVGDTLKDIRNLNLSKRNLTEQLNKLEENLKEYDYLEQLQKKVKILEEIKIKIKESQEKVGKLKNIKLKYVDTEKQISNTKKLIGELNSVDVVENIANDLNVKVKVYNFMNNKRKHLLDINKSICYNVNIINSLKNLNQTSQFIIELEDKVYKKRRLENINSNYKSIAKNIIVNNNIVNKLENIDIVESKTYSIYEYSKRLMELKTIKKKFHENYIRTTYGFNYLEKFSKLDQADSILYNLETKVSNLLTLANIKNKTSFIQSELDSTVKNIEKENLQIKKLLEEYKILLEQFEVCPVCFHKIDNKTIEEIINNYS</sequence>
<feature type="coiled-coil region" evidence="4">
    <location>
        <begin position="429"/>
        <end position="456"/>
    </location>
</feature>
<reference evidence="7 8" key="1">
    <citation type="submission" date="2019-08" db="EMBL/GenBank/DDBJ databases">
        <title>In-depth cultivation of the pig gut microbiome towards novel bacterial diversity and tailored functional studies.</title>
        <authorList>
            <person name="Wylensek D."/>
            <person name="Hitch T.C.A."/>
            <person name="Clavel T."/>
        </authorList>
    </citation>
    <scope>NUCLEOTIDE SEQUENCE [LARGE SCALE GENOMIC DNA]</scope>
    <source>
        <strain evidence="7 8">Med78-601-WT-4W-RMD-3</strain>
    </source>
</reference>
<protein>
    <recommendedName>
        <fullName evidence="3">Nuclease SbcCD subunit C</fullName>
    </recommendedName>
</protein>
<dbReference type="Proteomes" id="UP001108123">
    <property type="component" value="Unassembled WGS sequence"/>
</dbReference>
<evidence type="ECO:0000313" key="9">
    <source>
        <dbReference type="Proteomes" id="UP001108123"/>
    </source>
</evidence>
<dbReference type="OrthoDB" id="267455at2"/>
<evidence type="ECO:0000313" key="8">
    <source>
        <dbReference type="Proteomes" id="UP000462760"/>
    </source>
</evidence>
<dbReference type="GO" id="GO:0016887">
    <property type="term" value="F:ATP hydrolysis activity"/>
    <property type="evidence" value="ECO:0007669"/>
    <property type="project" value="InterPro"/>
</dbReference>
<evidence type="ECO:0000256" key="3">
    <source>
        <dbReference type="ARBA" id="ARBA00013368"/>
    </source>
</evidence>
<dbReference type="GO" id="GO:0006302">
    <property type="term" value="P:double-strand break repair"/>
    <property type="evidence" value="ECO:0007669"/>
    <property type="project" value="InterPro"/>
</dbReference>
<keyword evidence="9" id="KW-1185">Reference proteome</keyword>
<evidence type="ECO:0000259" key="5">
    <source>
        <dbReference type="Pfam" id="PF13476"/>
    </source>
</evidence>
<gene>
    <name evidence="7" type="ORF">FYJ27_04245</name>
    <name evidence="6" type="ORF">L0P62_03930</name>
</gene>
<dbReference type="SUPFAM" id="SSF52540">
    <property type="entry name" value="P-loop containing nucleoside triphosphate hydrolases"/>
    <property type="match status" value="1"/>
</dbReference>
<dbReference type="AlphaFoldDB" id="A0A844FG61"/>
<dbReference type="InterPro" id="IPR027417">
    <property type="entry name" value="P-loop_NTPase"/>
</dbReference>
<keyword evidence="4" id="KW-0175">Coiled coil</keyword>
<dbReference type="EMBL" id="JAKNID010000009">
    <property type="protein sequence ID" value="MCG4564592.1"/>
    <property type="molecule type" value="Genomic_DNA"/>
</dbReference>
<dbReference type="Pfam" id="PF13476">
    <property type="entry name" value="AAA_23"/>
    <property type="match status" value="1"/>
</dbReference>
<evidence type="ECO:0000256" key="1">
    <source>
        <dbReference type="ARBA" id="ARBA00006930"/>
    </source>
</evidence>
<comment type="subunit">
    <text evidence="2">Heterodimer of SbcC and SbcD.</text>
</comment>
<dbReference type="SUPFAM" id="SSF75712">
    <property type="entry name" value="Rad50 coiled-coil Zn hook"/>
    <property type="match status" value="1"/>
</dbReference>
<dbReference type="InterPro" id="IPR038729">
    <property type="entry name" value="Rad50/SbcC_AAA"/>
</dbReference>
<feature type="domain" description="Rad50/SbcC-type AAA" evidence="5">
    <location>
        <begin position="6"/>
        <end position="224"/>
    </location>
</feature>
<evidence type="ECO:0000256" key="2">
    <source>
        <dbReference type="ARBA" id="ARBA00011322"/>
    </source>
</evidence>
<comment type="similarity">
    <text evidence="1">Belongs to the SMC family. SbcC subfamily.</text>
</comment>
<dbReference type="RefSeq" id="WP_154483612.1">
    <property type="nucleotide sequence ID" value="NZ_JAHLOA010000004.1"/>
</dbReference>